<reference evidence="1" key="1">
    <citation type="submission" date="2021-01" db="EMBL/GenBank/DDBJ databases">
        <authorList>
            <person name="Corre E."/>
            <person name="Pelletier E."/>
            <person name="Niang G."/>
            <person name="Scheremetjew M."/>
            <person name="Finn R."/>
            <person name="Kale V."/>
            <person name="Holt S."/>
            <person name="Cochrane G."/>
            <person name="Meng A."/>
            <person name="Brown T."/>
            <person name="Cohen L."/>
        </authorList>
    </citation>
    <scope>NUCLEOTIDE SEQUENCE</scope>
    <source>
        <strain evidence="1">GSO104</strain>
    </source>
</reference>
<protein>
    <submittedName>
        <fullName evidence="1">Uncharacterized protein</fullName>
    </submittedName>
</protein>
<dbReference type="SUPFAM" id="SSF53590">
    <property type="entry name" value="Nucleoside hydrolase"/>
    <property type="match status" value="1"/>
</dbReference>
<sequence length="910" mass="101386">MSTDTVLSVAAFSAIVSLWVRNARRQKVFEEKVLSKDYQLRRASWPDELQALPQTPKLQRRNSAANVGNADWLSEEKFERRGSQGSHHASAPPVPIILVTDPGQDLDDEMAMIMARHLVELEHIELRGVITTLTPSSARARLARGTLDLLGLHYVPVGIGTDGGDVKGNHTADPFEMSARSYMPTASSESARVIESGRRLLERLYKDAEENSITLLIIASQKDPALFLRDKPTLFAEKTREVVIMGGCKPVNEDDNLANVELEPDTANNNTFDKDASEYFYRECQRLGIPLVIVSRFAAYAAKMPRSVYDDIALTGSSIGWRLRNSQRTSIDSLWKRACGTEPSVRKGLPERCNREWFINTFCGGDDDPTRTGDDTAWDMVTGFMQYDTVALLASVPAIRAEAFNPLVLPPLTNAPRRPNRAPAHRVVIGRTAEDHGVVDPPKLINEVLNVGFKSGVLLNHHAQPAIILCLQLRWDNLSDTLLTCLTLRAFWDLRLASCLGIIISLDPKDTMDKKSQDDDSDESTLQELAEDVCNTLRNIGLSHIPTHIVGGDTKEQHTHLATEKLLSLYECAPPIGVTLILTSTFTSVEPFAREHSDLFRNKTVRVVHIGGVLVWAASKGWASDLEGDFLPSTDNDVTGSTLLMPDPAAQNHRLDMIAARRFYRITQALSVPLVVLSRHVAKECCIPRTFFDVLASHGGPVGRYVFQTERDSLLNLWKCASAPAGDKRRSNLPLRCDRDWFANIFCAGTVANTESEVWNSIETINLYSPIALLAALPGKTIEHFFHTMPFTVRSATHLVIGLTAEVPPRCVKQPKQLRSFLVEAFLASAIANVSEFVPMIPPPISITLDNEENEEGRREKSARWSFTEISRDRAYEPILSLSRVNVVMTKVSRKKRYVPRRRFSNESTL</sequence>
<accession>A0A6S8Z974</accession>
<evidence type="ECO:0000313" key="1">
    <source>
        <dbReference type="EMBL" id="CAE4616660.1"/>
    </source>
</evidence>
<dbReference type="GO" id="GO:0016799">
    <property type="term" value="F:hydrolase activity, hydrolyzing N-glycosyl compounds"/>
    <property type="evidence" value="ECO:0007669"/>
    <property type="project" value="InterPro"/>
</dbReference>
<dbReference type="EMBL" id="HBNS01025180">
    <property type="protein sequence ID" value="CAE4616660.1"/>
    <property type="molecule type" value="Transcribed_RNA"/>
</dbReference>
<dbReference type="InterPro" id="IPR036452">
    <property type="entry name" value="Ribo_hydro-like"/>
</dbReference>
<name>A0A6S8Z974_9STRA</name>
<gene>
    <name evidence="1" type="ORF">DBRI00130_LOCUS19861</name>
</gene>
<proteinExistence type="predicted"/>
<dbReference type="Gene3D" id="3.90.245.10">
    <property type="entry name" value="Ribonucleoside hydrolase-like"/>
    <property type="match status" value="2"/>
</dbReference>
<dbReference type="AlphaFoldDB" id="A0A6S8Z974"/>
<organism evidence="1">
    <name type="scientific">Ditylum brightwellii</name>
    <dbReference type="NCBI Taxonomy" id="49249"/>
    <lineage>
        <taxon>Eukaryota</taxon>
        <taxon>Sar</taxon>
        <taxon>Stramenopiles</taxon>
        <taxon>Ochrophyta</taxon>
        <taxon>Bacillariophyta</taxon>
        <taxon>Mediophyceae</taxon>
        <taxon>Lithodesmiophycidae</taxon>
        <taxon>Lithodesmiales</taxon>
        <taxon>Lithodesmiaceae</taxon>
        <taxon>Ditylum</taxon>
    </lineage>
</organism>